<accession>A0ABY3RR11</accession>
<keyword evidence="2" id="KW-1185">Reference proteome</keyword>
<dbReference type="EMBL" id="CP082781">
    <property type="protein sequence ID" value="UGS26361.1"/>
    <property type="molecule type" value="Genomic_DNA"/>
</dbReference>
<sequence>MTGPTTAEEWRDLHDRATALVEQTALDPATIAQTLHHLSMLALELTDYIGREKTGLLALASDAEQDFDARKAKLIDDLLGDGFPLTRARERASHSLRDYRRAAESAKLAADYAKGVLASVNRRHFELMNVGKHVDSAIGGRRG</sequence>
<reference evidence="1 2" key="1">
    <citation type="submission" date="2023-01" db="EMBL/GenBank/DDBJ databases">
        <title>Characterization of estradiol degrading bacteria Microbacterium sp. MZT7 and reveal degrading genes through genome analysis.</title>
        <authorList>
            <person name="Hao P."/>
            <person name="Gao Y."/>
        </authorList>
    </citation>
    <scope>NUCLEOTIDE SEQUENCE [LARGE SCALE GENOMIC DNA]</scope>
    <source>
        <strain evidence="1 2">MZT7</strain>
    </source>
</reference>
<proteinExistence type="predicted"/>
<name>A0ABY3RR11_9MICO</name>
<gene>
    <name evidence="1" type="ORF">K8F61_17300</name>
</gene>
<dbReference type="Proteomes" id="UP001199642">
    <property type="component" value="Chromosome"/>
</dbReference>
<protein>
    <recommendedName>
        <fullName evidence="3">Flagellar protein FlgN</fullName>
    </recommendedName>
</protein>
<evidence type="ECO:0000313" key="1">
    <source>
        <dbReference type="EMBL" id="UGS26361.1"/>
    </source>
</evidence>
<evidence type="ECO:0008006" key="3">
    <source>
        <dbReference type="Google" id="ProtNLM"/>
    </source>
</evidence>
<dbReference type="RefSeq" id="WP_231820078.1">
    <property type="nucleotide sequence ID" value="NZ_CP082781.1"/>
</dbReference>
<evidence type="ECO:0000313" key="2">
    <source>
        <dbReference type="Proteomes" id="UP001199642"/>
    </source>
</evidence>
<organism evidence="1 2">
    <name type="scientific">Microbacterium resistens</name>
    <dbReference type="NCBI Taxonomy" id="156977"/>
    <lineage>
        <taxon>Bacteria</taxon>
        <taxon>Bacillati</taxon>
        <taxon>Actinomycetota</taxon>
        <taxon>Actinomycetes</taxon>
        <taxon>Micrococcales</taxon>
        <taxon>Microbacteriaceae</taxon>
        <taxon>Microbacterium</taxon>
    </lineage>
</organism>